<name>A0ABW9XF24_9SPHN</name>
<dbReference type="PANTHER" id="PTHR43747:SF4">
    <property type="entry name" value="FLAVIN-DEPENDENT TRYPTOPHAN HALOGENASE"/>
    <property type="match status" value="1"/>
</dbReference>
<evidence type="ECO:0000313" key="2">
    <source>
        <dbReference type="Proteomes" id="UP000753724"/>
    </source>
</evidence>
<accession>A0ABW9XF24</accession>
<dbReference type="Proteomes" id="UP000753724">
    <property type="component" value="Unassembled WGS sequence"/>
</dbReference>
<sequence length="514" mass="57529">MAHQAGAQTAGDRRIGSVLIVGGGSAGWMTAAMLSHVLKEHCTITLIESDEIGTVGVGEATIPPIRTFNQTLGIDEREFVKATQGTFKLGIEFVNWGALGHRYFHPFGPHGRNFDMVALHHYWLRAREQGETAPLDDHAMAWALAKAGRFTPPVADQRHVLSTHDYAYHFDAGLYARYLRGFAEARGVRRIEGKIAGVNLRGTDGFVESVTMEGGQVVEAELFIDCSGFRGLLIEGALQTGYDDWSHWLPCDRAVAMPCENVGEPTPYTRSTAQEAGWQWRIPLQHRTGNGYVYCSAHMPDDRAADLLAQRIDGRALGAPRPLRFTAGRRRLHWNRNVVAVGLSSGFLEPLESTSIHLIQANISKLMALFPTRDFDPATRDEFNRIATTEMERIRDFIILHYKLTQRDDTELWRYVAAMEVPDSLQLKLDHFRRHGRLIAREMDLFGPPSWLSVHIGQNNFPEGLDPLIDYRGIDARPWLAQLRAAMVAEAHKAPTHQQFIDQHCKAPAMDGAV</sequence>
<dbReference type="InterPro" id="IPR006905">
    <property type="entry name" value="Flavin_halogenase"/>
</dbReference>
<dbReference type="SUPFAM" id="SSF51905">
    <property type="entry name" value="FAD/NAD(P)-binding domain"/>
    <property type="match status" value="1"/>
</dbReference>
<comment type="caution">
    <text evidence="1">The sequence shown here is derived from an EMBL/GenBank/DDBJ whole genome shotgun (WGS) entry which is preliminary data.</text>
</comment>
<evidence type="ECO:0000313" key="1">
    <source>
        <dbReference type="EMBL" id="NBC37121.1"/>
    </source>
</evidence>
<dbReference type="Pfam" id="PF04820">
    <property type="entry name" value="Trp_halogenase"/>
    <property type="match status" value="1"/>
</dbReference>
<dbReference type="PIRSF" id="PIRSF011396">
    <property type="entry name" value="Trp_halogenase"/>
    <property type="match status" value="1"/>
</dbReference>
<dbReference type="Gene3D" id="3.50.50.60">
    <property type="entry name" value="FAD/NAD(P)-binding domain"/>
    <property type="match status" value="1"/>
</dbReference>
<dbReference type="EMBL" id="JAAAPO010000004">
    <property type="protein sequence ID" value="NBC37121.1"/>
    <property type="molecule type" value="Genomic_DNA"/>
</dbReference>
<dbReference type="InterPro" id="IPR050816">
    <property type="entry name" value="Flavin-dep_Halogenase_NPB"/>
</dbReference>
<dbReference type="InterPro" id="IPR033856">
    <property type="entry name" value="Trp_halogen"/>
</dbReference>
<dbReference type="PANTHER" id="PTHR43747">
    <property type="entry name" value="FAD-BINDING PROTEIN"/>
    <property type="match status" value="1"/>
</dbReference>
<reference evidence="2" key="1">
    <citation type="submission" date="2020-01" db="EMBL/GenBank/DDBJ databases">
        <title>Sphingomonas sp. strain CSW-10.</title>
        <authorList>
            <person name="Chen W.-M."/>
        </authorList>
    </citation>
    <scope>NUCLEOTIDE SEQUENCE [LARGE SCALE GENOMIC DNA]</scope>
    <source>
        <strain evidence="2">FSY-8</strain>
    </source>
</reference>
<organism evidence="1 2">
    <name type="scientific">Novosphingobium ovatum</name>
    <dbReference type="NCBI Taxonomy" id="1908523"/>
    <lineage>
        <taxon>Bacteria</taxon>
        <taxon>Pseudomonadati</taxon>
        <taxon>Pseudomonadota</taxon>
        <taxon>Alphaproteobacteria</taxon>
        <taxon>Sphingomonadales</taxon>
        <taxon>Sphingomonadaceae</taxon>
        <taxon>Novosphingobium</taxon>
    </lineage>
</organism>
<proteinExistence type="predicted"/>
<protein>
    <submittedName>
        <fullName evidence="1">FAD-dependent oxidoreductase</fullName>
    </submittedName>
</protein>
<dbReference type="InterPro" id="IPR036188">
    <property type="entry name" value="FAD/NAD-bd_sf"/>
</dbReference>
<keyword evidence="2" id="KW-1185">Reference proteome</keyword>
<gene>
    <name evidence="1" type="ORF">GTZ99_11185</name>
</gene>